<name>A0A1H1P9A6_9FLAO</name>
<organism evidence="1 2">
    <name type="scientific">Christiangramia echinicola</name>
    <dbReference type="NCBI Taxonomy" id="279359"/>
    <lineage>
        <taxon>Bacteria</taxon>
        <taxon>Pseudomonadati</taxon>
        <taxon>Bacteroidota</taxon>
        <taxon>Flavobacteriia</taxon>
        <taxon>Flavobacteriales</taxon>
        <taxon>Flavobacteriaceae</taxon>
        <taxon>Christiangramia</taxon>
    </lineage>
</organism>
<dbReference type="AlphaFoldDB" id="A0A1H1P9A6"/>
<protein>
    <submittedName>
        <fullName evidence="1">Uncharacterized protein</fullName>
    </submittedName>
</protein>
<dbReference type="Proteomes" id="UP000198858">
    <property type="component" value="Chromosome I"/>
</dbReference>
<evidence type="ECO:0000313" key="2">
    <source>
        <dbReference type="Proteomes" id="UP000198858"/>
    </source>
</evidence>
<reference evidence="1 2" key="1">
    <citation type="submission" date="2016-10" db="EMBL/GenBank/DDBJ databases">
        <authorList>
            <person name="Varghese N."/>
            <person name="Submissions S."/>
        </authorList>
    </citation>
    <scope>NUCLEOTIDE SEQUENCE [LARGE SCALE GENOMIC DNA]</scope>
    <source>
        <strain evidence="1 2">Mar_2010_102</strain>
    </source>
</reference>
<keyword evidence="2" id="KW-1185">Reference proteome</keyword>
<gene>
    <name evidence="1" type="ORF">SAMN04488552_2011</name>
</gene>
<proteinExistence type="predicted"/>
<dbReference type="EMBL" id="LT629745">
    <property type="protein sequence ID" value="SDS07219.1"/>
    <property type="molecule type" value="Genomic_DNA"/>
</dbReference>
<evidence type="ECO:0000313" key="1">
    <source>
        <dbReference type="EMBL" id="SDS07219.1"/>
    </source>
</evidence>
<dbReference type="STRING" id="1250231.SAMN04488552_2011"/>
<sequence>MLFREFQLNKCAKIKRIEVSVARLYAQILIFRKKEMLVNISYNRPAISEKINLEVGKPFTLFERVKLKGSGSPKLHITSTSIDIHNLLILDNNANICNVEMRGNGIIVMFRSILETYALVIPYYKLNLYKGKAEEYSIYKDHHFIKVKADKPGIHKFFQKIIDYKNDNAPTQIEDL</sequence>
<accession>A0A1H1P9A6</accession>